<dbReference type="GO" id="GO:0005385">
    <property type="term" value="F:zinc ion transmembrane transporter activity"/>
    <property type="evidence" value="ECO:0007669"/>
    <property type="project" value="TreeGrafter"/>
</dbReference>
<gene>
    <name evidence="9" type="primary">zitB_2</name>
    <name evidence="9" type="ORF">NCTC12993_06704</name>
</gene>
<keyword evidence="5 7" id="KW-0472">Membrane</keyword>
<feature type="transmembrane region" description="Helical" evidence="7">
    <location>
        <begin position="21"/>
        <end position="48"/>
    </location>
</feature>
<dbReference type="InterPro" id="IPR050681">
    <property type="entry name" value="CDF/SLC30A"/>
</dbReference>
<dbReference type="GO" id="GO:0005886">
    <property type="term" value="C:plasma membrane"/>
    <property type="evidence" value="ECO:0007669"/>
    <property type="project" value="TreeGrafter"/>
</dbReference>
<feature type="transmembrane region" description="Helical" evidence="7">
    <location>
        <begin position="119"/>
        <end position="140"/>
    </location>
</feature>
<feature type="transmembrane region" description="Helical" evidence="7">
    <location>
        <begin position="54"/>
        <end position="71"/>
    </location>
</feature>
<dbReference type="Gene3D" id="1.20.1510.10">
    <property type="entry name" value="Cation efflux protein transmembrane domain"/>
    <property type="match status" value="1"/>
</dbReference>
<keyword evidence="3" id="KW-0864">Zinc transport</keyword>
<dbReference type="Proteomes" id="UP000401081">
    <property type="component" value="Unassembled WGS sequence"/>
</dbReference>
<evidence type="ECO:0000259" key="8">
    <source>
        <dbReference type="Pfam" id="PF01545"/>
    </source>
</evidence>
<evidence type="ECO:0000256" key="1">
    <source>
        <dbReference type="ARBA" id="ARBA00004141"/>
    </source>
</evidence>
<evidence type="ECO:0000256" key="4">
    <source>
        <dbReference type="ARBA" id="ARBA00022989"/>
    </source>
</evidence>
<protein>
    <submittedName>
        <fullName evidence="9">Zinc transporter zitB</fullName>
    </submittedName>
</protein>
<evidence type="ECO:0000256" key="2">
    <source>
        <dbReference type="ARBA" id="ARBA00022692"/>
    </source>
</evidence>
<dbReference type="AlphaFoldDB" id="A0A485CMS7"/>
<evidence type="ECO:0000256" key="3">
    <source>
        <dbReference type="ARBA" id="ARBA00022906"/>
    </source>
</evidence>
<keyword evidence="10" id="KW-1185">Reference proteome</keyword>
<dbReference type="PANTHER" id="PTHR11562:SF17">
    <property type="entry name" value="RE54080P-RELATED"/>
    <property type="match status" value="1"/>
</dbReference>
<evidence type="ECO:0000256" key="7">
    <source>
        <dbReference type="SAM" id="Phobius"/>
    </source>
</evidence>
<dbReference type="SUPFAM" id="SSF161111">
    <property type="entry name" value="Cation efflux protein transmembrane domain-like"/>
    <property type="match status" value="1"/>
</dbReference>
<keyword evidence="2 7" id="KW-0812">Transmembrane</keyword>
<keyword evidence="3" id="KW-0813">Transport</keyword>
<feature type="region of interest" description="Disordered" evidence="6">
    <location>
        <begin position="140"/>
        <end position="161"/>
    </location>
</feature>
<keyword evidence="3" id="KW-0406">Ion transport</keyword>
<keyword evidence="4 7" id="KW-1133">Transmembrane helix</keyword>
<feature type="transmembrane region" description="Helical" evidence="7">
    <location>
        <begin position="83"/>
        <end position="107"/>
    </location>
</feature>
<name>A0A485CMS7_KLUCR</name>
<accession>A0A485CMS7</accession>
<sequence>MPHQHDSHTHAAPDNGNGRRLLLAFGVTAGFMVIEAIGGVISGSLALLADAGHMLTDSAALLFALLAVHFARRPPSVRHTFGWLRLTTLAAFVNAIALLFIIVLIVWEAVKRFYTPQPVAGVTMMVIAVAGTAGEHSGLLDTASRQRRKESKRASSGATRDGRSLRIRWRHYCGDSDHDHRLDAN</sequence>
<evidence type="ECO:0000313" key="9">
    <source>
        <dbReference type="EMBL" id="VFS85815.1"/>
    </source>
</evidence>
<dbReference type="InterPro" id="IPR027469">
    <property type="entry name" value="Cation_efflux_TMD_sf"/>
</dbReference>
<dbReference type="InterPro" id="IPR058533">
    <property type="entry name" value="Cation_efflux_TM"/>
</dbReference>
<dbReference type="NCBIfam" id="TIGR01297">
    <property type="entry name" value="CDF"/>
    <property type="match status" value="1"/>
</dbReference>
<evidence type="ECO:0000313" key="10">
    <source>
        <dbReference type="Proteomes" id="UP000401081"/>
    </source>
</evidence>
<reference evidence="9 10" key="1">
    <citation type="submission" date="2019-03" db="EMBL/GenBank/DDBJ databases">
        <authorList>
            <consortium name="Pathogen Informatics"/>
        </authorList>
    </citation>
    <scope>NUCLEOTIDE SEQUENCE [LARGE SCALE GENOMIC DNA]</scope>
    <source>
        <strain evidence="9 10">NCTC12993</strain>
    </source>
</reference>
<keyword evidence="3" id="KW-0862">Zinc</keyword>
<evidence type="ECO:0000256" key="5">
    <source>
        <dbReference type="ARBA" id="ARBA00023136"/>
    </source>
</evidence>
<feature type="domain" description="Cation efflux protein transmembrane" evidence="8">
    <location>
        <begin position="21"/>
        <end position="175"/>
    </location>
</feature>
<proteinExistence type="predicted"/>
<dbReference type="EMBL" id="CAADJD010000026">
    <property type="protein sequence ID" value="VFS85815.1"/>
    <property type="molecule type" value="Genomic_DNA"/>
</dbReference>
<dbReference type="Pfam" id="PF01545">
    <property type="entry name" value="Cation_efflux"/>
    <property type="match status" value="1"/>
</dbReference>
<organism evidence="9 10">
    <name type="scientific">Kluyvera cryocrescens</name>
    <name type="common">Kluyvera citrophila</name>
    <dbReference type="NCBI Taxonomy" id="580"/>
    <lineage>
        <taxon>Bacteria</taxon>
        <taxon>Pseudomonadati</taxon>
        <taxon>Pseudomonadota</taxon>
        <taxon>Gammaproteobacteria</taxon>
        <taxon>Enterobacterales</taxon>
        <taxon>Enterobacteriaceae</taxon>
        <taxon>Kluyvera</taxon>
    </lineage>
</organism>
<comment type="subcellular location">
    <subcellularLocation>
        <location evidence="1">Membrane</location>
        <topology evidence="1">Multi-pass membrane protein</topology>
    </subcellularLocation>
</comment>
<dbReference type="PANTHER" id="PTHR11562">
    <property type="entry name" value="CATION EFFLUX PROTEIN/ ZINC TRANSPORTER"/>
    <property type="match status" value="1"/>
</dbReference>
<evidence type="ECO:0000256" key="6">
    <source>
        <dbReference type="SAM" id="MobiDB-lite"/>
    </source>
</evidence>
<dbReference type="InterPro" id="IPR002524">
    <property type="entry name" value="Cation_efflux"/>
</dbReference>